<dbReference type="RefSeq" id="WP_150094181.1">
    <property type="nucleotide sequence ID" value="NZ_VWXX01000029.1"/>
</dbReference>
<dbReference type="OrthoDB" id="5776233at2"/>
<evidence type="ECO:0000313" key="2">
    <source>
        <dbReference type="Proteomes" id="UP000322981"/>
    </source>
</evidence>
<comment type="caution">
    <text evidence="1">The sequence shown here is derived from an EMBL/GenBank/DDBJ whole genome shotgun (WGS) entry which is preliminary data.</text>
</comment>
<reference evidence="1 2" key="1">
    <citation type="submission" date="2019-09" db="EMBL/GenBank/DDBJ databases">
        <title>Whole-genome sequence of the purple sulfur bacterium Thiohalocapsa marina DSM 19078.</title>
        <authorList>
            <person name="Kyndt J.A."/>
            <person name="Meyer T.E."/>
        </authorList>
    </citation>
    <scope>NUCLEOTIDE SEQUENCE [LARGE SCALE GENOMIC DNA]</scope>
    <source>
        <strain evidence="1 2">DSM 19078</strain>
    </source>
</reference>
<evidence type="ECO:0000313" key="1">
    <source>
        <dbReference type="EMBL" id="KAA6183704.1"/>
    </source>
</evidence>
<name>A0A5M8FH06_9GAMM</name>
<proteinExistence type="predicted"/>
<gene>
    <name evidence="1" type="ORF">F2Q65_14785</name>
</gene>
<protein>
    <submittedName>
        <fullName evidence="1">Uncharacterized protein</fullName>
    </submittedName>
</protein>
<organism evidence="1 2">
    <name type="scientific">Thiohalocapsa marina</name>
    <dbReference type="NCBI Taxonomy" id="424902"/>
    <lineage>
        <taxon>Bacteria</taxon>
        <taxon>Pseudomonadati</taxon>
        <taxon>Pseudomonadota</taxon>
        <taxon>Gammaproteobacteria</taxon>
        <taxon>Chromatiales</taxon>
        <taxon>Chromatiaceae</taxon>
        <taxon>Thiohalocapsa</taxon>
    </lineage>
</organism>
<sequence>MRLNREFWNTLDTFLDTASDAELADAKAVIFELMASPSDRESRSLVKAVYRLLIDETRTRQVLARRRRFARPLPALA</sequence>
<accession>A0A5M8FH06</accession>
<dbReference type="AlphaFoldDB" id="A0A5M8FH06"/>
<dbReference type="Proteomes" id="UP000322981">
    <property type="component" value="Unassembled WGS sequence"/>
</dbReference>
<keyword evidence="2" id="KW-1185">Reference proteome</keyword>
<dbReference type="EMBL" id="VWXX01000029">
    <property type="protein sequence ID" value="KAA6183704.1"/>
    <property type="molecule type" value="Genomic_DNA"/>
</dbReference>